<organism evidence="2">
    <name type="scientific">Siphoviridae sp. ctUM413</name>
    <dbReference type="NCBI Taxonomy" id="2827879"/>
    <lineage>
        <taxon>Viruses</taxon>
        <taxon>Duplodnaviria</taxon>
        <taxon>Heunggongvirae</taxon>
        <taxon>Uroviricota</taxon>
        <taxon>Caudoviricetes</taxon>
    </lineage>
</organism>
<dbReference type="EMBL" id="BK032781">
    <property type="protein sequence ID" value="DAF60030.1"/>
    <property type="molecule type" value="Genomic_DNA"/>
</dbReference>
<sequence>MKDKIIYNFAEKFTDAPGPRYRKLGDKSGQEFREDVLEALLNEYDIIEIDGSGIKTSFNPSFLSEAFSPLYEKLGETEFFRRIKLFSNDNPKLEEKFRAFSRPLTKQ</sequence>
<dbReference type="Pfam" id="PF14213">
    <property type="entry name" value="DUF4325"/>
    <property type="match status" value="1"/>
</dbReference>
<evidence type="ECO:0000313" key="2">
    <source>
        <dbReference type="EMBL" id="DAF60030.1"/>
    </source>
</evidence>
<name>A0A8S5T9V4_9CAUD</name>
<proteinExistence type="predicted"/>
<accession>A0A8S5T9V4</accession>
<protein>
    <recommendedName>
        <fullName evidence="1">DUF4325 domain-containing protein</fullName>
    </recommendedName>
</protein>
<evidence type="ECO:0000259" key="1">
    <source>
        <dbReference type="Pfam" id="PF14213"/>
    </source>
</evidence>
<reference evidence="2" key="1">
    <citation type="journal article" date="2021" name="Proc. Natl. Acad. Sci. U.S.A.">
        <title>A Catalog of Tens of Thousands of Viruses from Human Metagenomes Reveals Hidden Associations with Chronic Diseases.</title>
        <authorList>
            <person name="Tisza M.J."/>
            <person name="Buck C.B."/>
        </authorList>
    </citation>
    <scope>NUCLEOTIDE SEQUENCE</scope>
    <source>
        <strain evidence="2">CtUM413</strain>
    </source>
</reference>
<feature type="domain" description="DUF4325" evidence="1">
    <location>
        <begin position="28"/>
        <end position="91"/>
    </location>
</feature>
<dbReference type="InterPro" id="IPR025474">
    <property type="entry name" value="DUF4325"/>
</dbReference>